<accession>A0A1U8AXX1</accession>
<sequence>MPKNGTKVKGEEESPIRSIFCLKKNVPLEEFDEKEDCFILDFDPFETIDLKKLALKDNKKKDEDSQEISVIAERGQVACRDYPHSRHLCVKFPFDKTPHEKYCEQCYCYVCDTIAPCISWIRGAQQGHCHATEHDFIWKNLREMKNRNPPVQKIALQPVV</sequence>
<keyword evidence="1" id="KW-1185">Reference proteome</keyword>
<dbReference type="Proteomes" id="UP000189703">
    <property type="component" value="Unplaced"/>
</dbReference>
<dbReference type="GeneID" id="104605228"/>
<dbReference type="OrthoDB" id="266020at2759"/>
<name>A0A1U8AXX1_NELNU</name>
<proteinExistence type="predicted"/>
<dbReference type="KEGG" id="nnu:104605228"/>
<dbReference type="eggNOG" id="ENOG502S1TM">
    <property type="taxonomic scope" value="Eukaryota"/>
</dbReference>
<dbReference type="AlphaFoldDB" id="A0A1U8AXX1"/>
<protein>
    <submittedName>
        <fullName evidence="2">Uncharacterized protein LOC104605228</fullName>
    </submittedName>
</protein>
<dbReference type="FunCoup" id="A0A1U8AXX1">
    <property type="interactions" value="70"/>
</dbReference>
<dbReference type="PANTHER" id="PTHR33443">
    <property type="entry name" value="ZGC:112980"/>
    <property type="match status" value="1"/>
</dbReference>
<evidence type="ECO:0000313" key="2">
    <source>
        <dbReference type="RefSeq" id="XP_010268203.1"/>
    </source>
</evidence>
<evidence type="ECO:0000313" key="1">
    <source>
        <dbReference type="Proteomes" id="UP000189703"/>
    </source>
</evidence>
<dbReference type="InterPro" id="IPR053234">
    <property type="entry name" value="RPM1_Interactor"/>
</dbReference>
<organism evidence="1 2">
    <name type="scientific">Nelumbo nucifera</name>
    <name type="common">Sacred lotus</name>
    <dbReference type="NCBI Taxonomy" id="4432"/>
    <lineage>
        <taxon>Eukaryota</taxon>
        <taxon>Viridiplantae</taxon>
        <taxon>Streptophyta</taxon>
        <taxon>Embryophyta</taxon>
        <taxon>Tracheophyta</taxon>
        <taxon>Spermatophyta</taxon>
        <taxon>Magnoliopsida</taxon>
        <taxon>Proteales</taxon>
        <taxon>Nelumbonaceae</taxon>
        <taxon>Nelumbo</taxon>
    </lineage>
</organism>
<dbReference type="STRING" id="4432.A0A1U8AXX1"/>
<dbReference type="RefSeq" id="XP_010268203.1">
    <property type="nucleotide sequence ID" value="XM_010269901.1"/>
</dbReference>
<dbReference type="PANTHER" id="PTHR33443:SF30">
    <property type="entry name" value="SARCOSINE DEHYDROGENASE-2C PROTEIN"/>
    <property type="match status" value="1"/>
</dbReference>
<dbReference type="OMA" id="HLCYCCV"/>
<gene>
    <name evidence="2" type="primary">LOC104605228</name>
</gene>
<reference evidence="2" key="1">
    <citation type="submission" date="2025-08" db="UniProtKB">
        <authorList>
            <consortium name="RefSeq"/>
        </authorList>
    </citation>
    <scope>IDENTIFICATION</scope>
</reference>